<evidence type="ECO:0000256" key="1">
    <source>
        <dbReference type="ARBA" id="ARBA00004424"/>
    </source>
</evidence>
<dbReference type="WBParaSite" id="ACRNAN_scaffold2592.g31752.t1">
    <property type="protein sequence ID" value="ACRNAN_scaffold2592.g31752.t1"/>
    <property type="gene ID" value="ACRNAN_scaffold2592.g31752"/>
</dbReference>
<dbReference type="InterPro" id="IPR003841">
    <property type="entry name" value="Na/Pi_transpt"/>
</dbReference>
<accession>A0A914DIV8</accession>
<proteinExistence type="inferred from homology"/>
<evidence type="ECO:0000313" key="9">
    <source>
        <dbReference type="WBParaSite" id="ACRNAN_scaffold2592.g31752.t1"/>
    </source>
</evidence>
<organism evidence="8 9">
    <name type="scientific">Acrobeloides nanus</name>
    <dbReference type="NCBI Taxonomy" id="290746"/>
    <lineage>
        <taxon>Eukaryota</taxon>
        <taxon>Metazoa</taxon>
        <taxon>Ecdysozoa</taxon>
        <taxon>Nematoda</taxon>
        <taxon>Chromadorea</taxon>
        <taxon>Rhabditida</taxon>
        <taxon>Tylenchina</taxon>
        <taxon>Cephalobomorpha</taxon>
        <taxon>Cephaloboidea</taxon>
        <taxon>Cephalobidae</taxon>
        <taxon>Acrobeloides</taxon>
    </lineage>
</organism>
<feature type="transmembrane region" description="Helical" evidence="7">
    <location>
        <begin position="373"/>
        <end position="395"/>
    </location>
</feature>
<keyword evidence="8" id="KW-1185">Reference proteome</keyword>
<dbReference type="AlphaFoldDB" id="A0A914DIV8"/>
<comment type="similarity">
    <text evidence="2">Belongs to the SLC34A transporter family.</text>
</comment>
<evidence type="ECO:0000256" key="4">
    <source>
        <dbReference type="ARBA" id="ARBA00022692"/>
    </source>
</evidence>
<evidence type="ECO:0000313" key="8">
    <source>
        <dbReference type="Proteomes" id="UP000887540"/>
    </source>
</evidence>
<dbReference type="Proteomes" id="UP000887540">
    <property type="component" value="Unplaced"/>
</dbReference>
<dbReference type="GO" id="GO:0016324">
    <property type="term" value="C:apical plasma membrane"/>
    <property type="evidence" value="ECO:0007669"/>
    <property type="project" value="UniProtKB-SubCell"/>
</dbReference>
<sequence length="481" mass="53679">MEPNIKIVEINKNEWHVTDEDLCNNSEKVWKKLTSKEKAMRVLKLSSIIVFILLMIFAFICSLSLMADSLKLIGGRGIGSVIKSSNIIKNPVSASMVGMLITVVLQSSSTLTSVLVGMIAGGLITVHQAIPIMLGAEIGGSLSNVLISLTLSDNRDQFRRAFAAVTLSDVFNFLSYFIFLPLEMAFGLIEKTSGLLVLPFSRFKSEDIITLNLITDPIVHYIIQVNDDAINNLAISTINLSNYTNIDDTATFIFRCVNLTTHQHFSNCHHFHIFMYSTWSDLTIGIILFIASLITFTLFMFGIVKLMKELFAGNEIWMRKLVSKNFPKPFGFLTDYFLIIIGCVIVMIMRSSGVFRTVLTPLVGIGVVSLEKLYPLTIGGHIGTTFTSILAALTADPAKINETLQMALAQTIFNVFGALLFFPIPFMRTIPIHMATKLGNVVAKYRWFALVYILMVFVVVPSIMLNYHVVVDVFKKNQKRK</sequence>
<comment type="subcellular location">
    <subcellularLocation>
        <location evidence="1">Apical cell membrane</location>
        <topology evidence="1">Multi-pass membrane protein</topology>
    </subcellularLocation>
</comment>
<keyword evidence="4 7" id="KW-0812">Transmembrane</keyword>
<dbReference type="Pfam" id="PF02690">
    <property type="entry name" value="Na_Pi_cotrans"/>
    <property type="match status" value="1"/>
</dbReference>
<dbReference type="GO" id="GO:0044341">
    <property type="term" value="P:sodium-dependent phosphate transport"/>
    <property type="evidence" value="ECO:0007669"/>
    <property type="project" value="InterPro"/>
</dbReference>
<evidence type="ECO:0000256" key="2">
    <source>
        <dbReference type="ARBA" id="ARBA00005808"/>
    </source>
</evidence>
<dbReference type="PANTHER" id="PTHR10010">
    <property type="entry name" value="SOLUTE CARRIER FAMILY 34 SODIUM PHOSPHATE , MEMBER 2-RELATED"/>
    <property type="match status" value="1"/>
</dbReference>
<evidence type="ECO:0000256" key="6">
    <source>
        <dbReference type="ARBA" id="ARBA00023136"/>
    </source>
</evidence>
<feature type="transmembrane region" description="Helical" evidence="7">
    <location>
        <begin position="97"/>
        <end position="124"/>
    </location>
</feature>
<reference evidence="9" key="1">
    <citation type="submission" date="2022-11" db="UniProtKB">
        <authorList>
            <consortium name="WormBaseParasite"/>
        </authorList>
    </citation>
    <scope>IDENTIFICATION</scope>
</reference>
<name>A0A914DIV8_9BILA</name>
<feature type="transmembrane region" description="Helical" evidence="7">
    <location>
        <begin position="407"/>
        <end position="427"/>
    </location>
</feature>
<keyword evidence="6 7" id="KW-0472">Membrane</keyword>
<evidence type="ECO:0000256" key="7">
    <source>
        <dbReference type="SAM" id="Phobius"/>
    </source>
</evidence>
<keyword evidence="3" id="KW-1003">Cell membrane</keyword>
<feature type="transmembrane region" description="Helical" evidence="7">
    <location>
        <begin position="447"/>
        <end position="471"/>
    </location>
</feature>
<feature type="transmembrane region" description="Helical" evidence="7">
    <location>
        <begin position="329"/>
        <end position="353"/>
    </location>
</feature>
<feature type="transmembrane region" description="Helical" evidence="7">
    <location>
        <begin position="45"/>
        <end position="66"/>
    </location>
</feature>
<dbReference type="PANTHER" id="PTHR10010:SF46">
    <property type="entry name" value="SODIUM-DEPENDENT PHOSPHATE TRANSPORT PROTEIN 2B"/>
    <property type="match status" value="1"/>
</dbReference>
<evidence type="ECO:0000256" key="3">
    <source>
        <dbReference type="ARBA" id="ARBA00022475"/>
    </source>
</evidence>
<feature type="transmembrane region" description="Helical" evidence="7">
    <location>
        <begin position="284"/>
        <end position="308"/>
    </location>
</feature>
<protein>
    <submittedName>
        <fullName evidence="9">Sodium-dependent phosphate transporter</fullName>
    </submittedName>
</protein>
<dbReference type="GO" id="GO:0005436">
    <property type="term" value="F:sodium:phosphate symporter activity"/>
    <property type="evidence" value="ECO:0007669"/>
    <property type="project" value="InterPro"/>
</dbReference>
<evidence type="ECO:0000256" key="5">
    <source>
        <dbReference type="ARBA" id="ARBA00022989"/>
    </source>
</evidence>
<keyword evidence="5 7" id="KW-1133">Transmembrane helix</keyword>